<dbReference type="PROSITE" id="PS00674">
    <property type="entry name" value="AAA"/>
    <property type="match status" value="1"/>
</dbReference>
<keyword evidence="6" id="KW-0378">Hydrolase</keyword>
<evidence type="ECO:0000256" key="5">
    <source>
        <dbReference type="ARBA" id="ARBA00022792"/>
    </source>
</evidence>
<evidence type="ECO:0000256" key="2">
    <source>
        <dbReference type="ARBA" id="ARBA00007448"/>
    </source>
</evidence>
<keyword evidence="10 13" id="KW-0472">Membrane</keyword>
<protein>
    <submittedName>
        <fullName evidence="15">Mitochondrial chaperone bcs1</fullName>
    </submittedName>
</protein>
<dbReference type="SMART" id="SM00454">
    <property type="entry name" value="SAM"/>
    <property type="match status" value="2"/>
</dbReference>
<evidence type="ECO:0000313" key="16">
    <source>
        <dbReference type="Proteomes" id="UP001431209"/>
    </source>
</evidence>
<organism evidence="15 16">
    <name type="scientific">Acrasis kona</name>
    <dbReference type="NCBI Taxonomy" id="1008807"/>
    <lineage>
        <taxon>Eukaryota</taxon>
        <taxon>Discoba</taxon>
        <taxon>Heterolobosea</taxon>
        <taxon>Tetramitia</taxon>
        <taxon>Eutetramitia</taxon>
        <taxon>Acrasidae</taxon>
        <taxon>Acrasis</taxon>
    </lineage>
</organism>
<dbReference type="InterPro" id="IPR050747">
    <property type="entry name" value="Mitochondrial_chaperone_BCS1"/>
</dbReference>
<evidence type="ECO:0000256" key="13">
    <source>
        <dbReference type="SAM" id="Phobius"/>
    </source>
</evidence>
<comment type="similarity">
    <text evidence="2">Belongs to the AAA ATPase family. BCS1 subfamily.</text>
</comment>
<dbReference type="InterPro" id="IPR003959">
    <property type="entry name" value="ATPase_AAA_core"/>
</dbReference>
<dbReference type="InterPro" id="IPR027417">
    <property type="entry name" value="P-loop_NTPase"/>
</dbReference>
<dbReference type="GO" id="GO:0016887">
    <property type="term" value="F:ATP hydrolysis activity"/>
    <property type="evidence" value="ECO:0007669"/>
    <property type="project" value="InterPro"/>
</dbReference>
<evidence type="ECO:0000256" key="12">
    <source>
        <dbReference type="RuleBase" id="RU003651"/>
    </source>
</evidence>
<keyword evidence="4 12" id="KW-0547">Nucleotide-binding</keyword>
<name>A0AAW2Z8R4_9EUKA</name>
<dbReference type="SMART" id="SM00382">
    <property type="entry name" value="AAA"/>
    <property type="match status" value="1"/>
</dbReference>
<comment type="caution">
    <text evidence="15">The sequence shown here is derived from an EMBL/GenBank/DDBJ whole genome shotgun (WGS) entry which is preliminary data.</text>
</comment>
<evidence type="ECO:0000256" key="4">
    <source>
        <dbReference type="ARBA" id="ARBA00022741"/>
    </source>
</evidence>
<dbReference type="InterPro" id="IPR057495">
    <property type="entry name" value="AAA_lid_BCS1"/>
</dbReference>
<dbReference type="SMART" id="SM01024">
    <property type="entry name" value="BCS1_N"/>
    <property type="match status" value="1"/>
</dbReference>
<dbReference type="GO" id="GO:0005743">
    <property type="term" value="C:mitochondrial inner membrane"/>
    <property type="evidence" value="ECO:0007669"/>
    <property type="project" value="UniProtKB-SubCell"/>
</dbReference>
<dbReference type="Pfam" id="PF00536">
    <property type="entry name" value="SAM_1"/>
    <property type="match status" value="2"/>
</dbReference>
<dbReference type="EMBL" id="JAOPGA020001145">
    <property type="protein sequence ID" value="KAL0485521.1"/>
    <property type="molecule type" value="Genomic_DNA"/>
</dbReference>
<evidence type="ECO:0000256" key="1">
    <source>
        <dbReference type="ARBA" id="ARBA00004434"/>
    </source>
</evidence>
<dbReference type="Gene3D" id="1.10.150.50">
    <property type="entry name" value="Transcription Factor, Ets-1"/>
    <property type="match status" value="2"/>
</dbReference>
<feature type="transmembrane region" description="Helical" evidence="13">
    <location>
        <begin position="12"/>
        <end position="32"/>
    </location>
</feature>
<reference evidence="15 16" key="1">
    <citation type="submission" date="2024-03" db="EMBL/GenBank/DDBJ databases">
        <title>The Acrasis kona genome and developmental transcriptomes reveal deep origins of eukaryotic multicellular pathways.</title>
        <authorList>
            <person name="Sheikh S."/>
            <person name="Fu C.-J."/>
            <person name="Brown M.W."/>
            <person name="Baldauf S.L."/>
        </authorList>
    </citation>
    <scope>NUCLEOTIDE SEQUENCE [LARGE SCALE GENOMIC DNA]</scope>
    <source>
        <strain evidence="15 16">ATCC MYA-3509</strain>
    </source>
</reference>
<dbReference type="SUPFAM" id="SSF52540">
    <property type="entry name" value="P-loop containing nucleoside triphosphate hydrolases"/>
    <property type="match status" value="1"/>
</dbReference>
<feature type="domain" description="SAM" evidence="14">
    <location>
        <begin position="612"/>
        <end position="671"/>
    </location>
</feature>
<evidence type="ECO:0000256" key="10">
    <source>
        <dbReference type="ARBA" id="ARBA00023136"/>
    </source>
</evidence>
<feature type="domain" description="SAM" evidence="14">
    <location>
        <begin position="473"/>
        <end position="536"/>
    </location>
</feature>
<evidence type="ECO:0000256" key="8">
    <source>
        <dbReference type="ARBA" id="ARBA00022989"/>
    </source>
</evidence>
<dbReference type="PANTHER" id="PTHR23070">
    <property type="entry name" value="BCS1 AAA-TYPE ATPASE"/>
    <property type="match status" value="1"/>
</dbReference>
<keyword evidence="9" id="KW-0496">Mitochondrion</keyword>
<dbReference type="InterPro" id="IPR013761">
    <property type="entry name" value="SAM/pointed_sf"/>
</dbReference>
<proteinExistence type="inferred from homology"/>
<dbReference type="CDD" id="cd19510">
    <property type="entry name" value="RecA-like_BCS1"/>
    <property type="match status" value="1"/>
</dbReference>
<evidence type="ECO:0000256" key="6">
    <source>
        <dbReference type="ARBA" id="ARBA00022801"/>
    </source>
</evidence>
<evidence type="ECO:0000256" key="11">
    <source>
        <dbReference type="ARBA" id="ARBA00048778"/>
    </source>
</evidence>
<dbReference type="InterPro" id="IPR003593">
    <property type="entry name" value="AAA+_ATPase"/>
</dbReference>
<keyword evidence="7 12" id="KW-0067">ATP-binding</keyword>
<dbReference type="SUPFAM" id="SSF47769">
    <property type="entry name" value="SAM/Pointed domain"/>
    <property type="match status" value="2"/>
</dbReference>
<dbReference type="CDD" id="cd09487">
    <property type="entry name" value="SAM_superfamily"/>
    <property type="match status" value="2"/>
</dbReference>
<dbReference type="Proteomes" id="UP001431209">
    <property type="component" value="Unassembled WGS sequence"/>
</dbReference>
<keyword evidence="3 13" id="KW-0812">Transmembrane</keyword>
<comment type="subcellular location">
    <subcellularLocation>
        <location evidence="1">Mitochondrion inner membrane</location>
        <topology evidence="1">Single-pass membrane protein</topology>
    </subcellularLocation>
</comment>
<dbReference type="Pfam" id="PF08740">
    <property type="entry name" value="BCS1_N"/>
    <property type="match status" value="1"/>
</dbReference>
<dbReference type="InterPro" id="IPR014851">
    <property type="entry name" value="BCS1_N"/>
</dbReference>
<evidence type="ECO:0000256" key="9">
    <source>
        <dbReference type="ARBA" id="ARBA00023128"/>
    </source>
</evidence>
<gene>
    <name evidence="15" type="ORF">AKO1_003119</name>
</gene>
<evidence type="ECO:0000256" key="7">
    <source>
        <dbReference type="ARBA" id="ARBA00022840"/>
    </source>
</evidence>
<dbReference type="Pfam" id="PF25426">
    <property type="entry name" value="AAA_lid_BCS1"/>
    <property type="match status" value="1"/>
</dbReference>
<sequence length="671" mass="76261">MTQMLASNQYFMGTVWLLILGGVAGSLYVLSLKILDLFLRMFVTTVTLKNDNEAFEWLMRYLGHIQEKDSNQLTSESILQRIVQTISKFSSSSTTAHSNTFALKLTNKKRKNFFSNAHEEEGNIEFLPGPGNHIFKYKGKLVWLHRHTSGQASVRGWEQQPYVEETLKLTCYGRNKNFFRDLFVDAKKACEIKDRNVTKVYSLSEWRSDWVVATTKQPRSFESVMLEGDISQRLLSDVTEFINSQDFYVERGLPYRRGYLLYGPPGCGKTSFVLALAAKLKFDICALTLSGDDLDDKKLTACLRKCPARSLILLEDIDCMFVDREITLDHRDSGNRITFSGLLNAIDGVASQEGRVMFMTTNHLDKLDAALQRPGRCDVKIEFKLASRSQLFSMFCNFFPNVSSIVDYATKFSSCVPEDSVAMASVQEYLIRHQQQHENDQDAAVAAANGADELLLTMNNHHTSDNQKETMLIAEWLRRLGIPQYTDDFHQQSVFMLSDLCSDDTLKSNCLKNIFGVKTFGHQELIMAMIDGRKDVVDDFEYVTESALSKLLLSAYACDPTHDVEQLIDALAESKISAHQVKNHVGRYKNAGVALLHVQELLDPSTHQYKMDTRTWLKSLGMEQYVDGFLNNEIVDQDDIVELGEQDLKEYGVETKVHLAKMLRGIKKLKK</sequence>
<dbReference type="AlphaFoldDB" id="A0AAW2Z8R4"/>
<dbReference type="Gene3D" id="3.40.50.300">
    <property type="entry name" value="P-loop containing nucleotide triphosphate hydrolases"/>
    <property type="match status" value="1"/>
</dbReference>
<evidence type="ECO:0000313" key="15">
    <source>
        <dbReference type="EMBL" id="KAL0485521.1"/>
    </source>
</evidence>
<dbReference type="GO" id="GO:0005524">
    <property type="term" value="F:ATP binding"/>
    <property type="evidence" value="ECO:0007669"/>
    <property type="project" value="UniProtKB-KW"/>
</dbReference>
<accession>A0AAW2Z8R4</accession>
<evidence type="ECO:0000256" key="3">
    <source>
        <dbReference type="ARBA" id="ARBA00022692"/>
    </source>
</evidence>
<dbReference type="PROSITE" id="PS50105">
    <property type="entry name" value="SAM_DOMAIN"/>
    <property type="match status" value="2"/>
</dbReference>
<keyword evidence="16" id="KW-1185">Reference proteome</keyword>
<keyword evidence="5" id="KW-0999">Mitochondrion inner membrane</keyword>
<dbReference type="Pfam" id="PF00004">
    <property type="entry name" value="AAA"/>
    <property type="match status" value="1"/>
</dbReference>
<comment type="catalytic activity">
    <reaction evidence="11">
        <text>ATP + H2O = ADP + phosphate + H(+)</text>
        <dbReference type="Rhea" id="RHEA:13065"/>
        <dbReference type="ChEBI" id="CHEBI:15377"/>
        <dbReference type="ChEBI" id="CHEBI:15378"/>
        <dbReference type="ChEBI" id="CHEBI:30616"/>
        <dbReference type="ChEBI" id="CHEBI:43474"/>
        <dbReference type="ChEBI" id="CHEBI:456216"/>
    </reaction>
    <physiologicalReaction direction="left-to-right" evidence="11">
        <dbReference type="Rhea" id="RHEA:13066"/>
    </physiologicalReaction>
</comment>
<evidence type="ECO:0000259" key="14">
    <source>
        <dbReference type="PROSITE" id="PS50105"/>
    </source>
</evidence>
<keyword evidence="8 13" id="KW-1133">Transmembrane helix</keyword>
<dbReference type="InterPro" id="IPR003960">
    <property type="entry name" value="ATPase_AAA_CS"/>
</dbReference>
<dbReference type="InterPro" id="IPR001660">
    <property type="entry name" value="SAM"/>
</dbReference>